<evidence type="ECO:0000313" key="2">
    <source>
        <dbReference type="Proteomes" id="UP000009183"/>
    </source>
</evidence>
<dbReference type="InParanoid" id="D7SXC1"/>
<keyword evidence="2" id="KW-1185">Reference proteome</keyword>
<proteinExistence type="predicted"/>
<organism evidence="1 2">
    <name type="scientific">Vitis vinifera</name>
    <name type="common">Grape</name>
    <dbReference type="NCBI Taxonomy" id="29760"/>
    <lineage>
        <taxon>Eukaryota</taxon>
        <taxon>Viridiplantae</taxon>
        <taxon>Streptophyta</taxon>
        <taxon>Embryophyta</taxon>
        <taxon>Tracheophyta</taxon>
        <taxon>Spermatophyta</taxon>
        <taxon>Magnoliopsida</taxon>
        <taxon>eudicotyledons</taxon>
        <taxon>Gunneridae</taxon>
        <taxon>Pentapetalae</taxon>
        <taxon>rosids</taxon>
        <taxon>Vitales</taxon>
        <taxon>Vitaceae</taxon>
        <taxon>Viteae</taxon>
        <taxon>Vitis</taxon>
    </lineage>
</organism>
<gene>
    <name evidence="1" type="ordered locus">VIT_14s0108g00820</name>
</gene>
<accession>D7SXC1</accession>
<name>D7SXC1_VITVI</name>
<protein>
    <submittedName>
        <fullName evidence="1">Uncharacterized protein</fullName>
    </submittedName>
</protein>
<dbReference type="AlphaFoldDB" id="D7SXC1"/>
<sequence length="36" mass="4479">MLQRGNFMDRAGFQTLFRWLHRNKSWQPIEITWSNI</sequence>
<dbReference type="HOGENOM" id="CLU_3360718_0_0_1"/>
<dbReference type="PaxDb" id="29760-VIT_14s0108g00820.t01"/>
<reference evidence="2" key="1">
    <citation type="journal article" date="2007" name="Nature">
        <title>The grapevine genome sequence suggests ancestral hexaploidization in major angiosperm phyla.</title>
        <authorList>
            <consortium name="The French-Italian Public Consortium for Grapevine Genome Characterization."/>
            <person name="Jaillon O."/>
            <person name="Aury J.-M."/>
            <person name="Noel B."/>
            <person name="Policriti A."/>
            <person name="Clepet C."/>
            <person name="Casagrande A."/>
            <person name="Choisne N."/>
            <person name="Aubourg S."/>
            <person name="Vitulo N."/>
            <person name="Jubin C."/>
            <person name="Vezzi A."/>
            <person name="Legeai F."/>
            <person name="Hugueney P."/>
            <person name="Dasilva C."/>
            <person name="Horner D."/>
            <person name="Mica E."/>
            <person name="Jublot D."/>
            <person name="Poulain J."/>
            <person name="Bruyere C."/>
            <person name="Billault A."/>
            <person name="Segurens B."/>
            <person name="Gouyvenoux M."/>
            <person name="Ugarte E."/>
            <person name="Cattonaro F."/>
            <person name="Anthouard V."/>
            <person name="Vico V."/>
            <person name="Del Fabbro C."/>
            <person name="Alaux M."/>
            <person name="Di Gaspero G."/>
            <person name="Dumas V."/>
            <person name="Felice N."/>
            <person name="Paillard S."/>
            <person name="Juman I."/>
            <person name="Moroldo M."/>
            <person name="Scalabrin S."/>
            <person name="Canaguier A."/>
            <person name="Le Clainche I."/>
            <person name="Malacrida G."/>
            <person name="Durand E."/>
            <person name="Pesole G."/>
            <person name="Laucou V."/>
            <person name="Chatelet P."/>
            <person name="Merdinoglu D."/>
            <person name="Delledonne M."/>
            <person name="Pezzotti M."/>
            <person name="Lecharny A."/>
            <person name="Scarpelli C."/>
            <person name="Artiguenave F."/>
            <person name="Pe M.E."/>
            <person name="Valle G."/>
            <person name="Morgante M."/>
            <person name="Caboche M."/>
            <person name="Adam-Blondon A.-F."/>
            <person name="Weissenbach J."/>
            <person name="Quetier F."/>
            <person name="Wincker P."/>
        </authorList>
    </citation>
    <scope>NUCLEOTIDE SEQUENCE [LARGE SCALE GENOMIC DNA]</scope>
    <source>
        <strain evidence="2">cv. Pinot noir / PN40024</strain>
    </source>
</reference>
<dbReference type="Proteomes" id="UP000009183">
    <property type="component" value="Chromosome 14"/>
</dbReference>
<evidence type="ECO:0000313" key="1">
    <source>
        <dbReference type="EMBL" id="CBI22218.3"/>
    </source>
</evidence>
<dbReference type="EMBL" id="FN595239">
    <property type="protein sequence ID" value="CBI22218.3"/>
    <property type="molecule type" value="Genomic_DNA"/>
</dbReference>